<evidence type="ECO:0000313" key="3">
    <source>
        <dbReference type="Proteomes" id="UP000663868"/>
    </source>
</evidence>
<comment type="caution">
    <text evidence="2">The sequence shown here is derived from an EMBL/GenBank/DDBJ whole genome shotgun (WGS) entry which is preliminary data.</text>
</comment>
<reference evidence="2" key="1">
    <citation type="submission" date="2021-02" db="EMBL/GenBank/DDBJ databases">
        <authorList>
            <person name="Nowell W R."/>
        </authorList>
    </citation>
    <scope>NUCLEOTIDE SEQUENCE</scope>
</reference>
<dbReference type="Proteomes" id="UP000663868">
    <property type="component" value="Unassembled WGS sequence"/>
</dbReference>
<keyword evidence="1" id="KW-0812">Transmembrane</keyword>
<name>A0A818RSI9_9BILA</name>
<dbReference type="EMBL" id="CAJOBB010000350">
    <property type="protein sequence ID" value="CAF3658563.1"/>
    <property type="molecule type" value="Genomic_DNA"/>
</dbReference>
<proteinExistence type="predicted"/>
<evidence type="ECO:0000313" key="2">
    <source>
        <dbReference type="EMBL" id="CAF3658563.1"/>
    </source>
</evidence>
<keyword evidence="1" id="KW-1133">Transmembrane helix</keyword>
<gene>
    <name evidence="2" type="ORF">KXQ929_LOCUS8180</name>
</gene>
<organism evidence="2 3">
    <name type="scientific">Adineta steineri</name>
    <dbReference type="NCBI Taxonomy" id="433720"/>
    <lineage>
        <taxon>Eukaryota</taxon>
        <taxon>Metazoa</taxon>
        <taxon>Spiralia</taxon>
        <taxon>Gnathifera</taxon>
        <taxon>Rotifera</taxon>
        <taxon>Eurotatoria</taxon>
        <taxon>Bdelloidea</taxon>
        <taxon>Adinetida</taxon>
        <taxon>Adinetidae</taxon>
        <taxon>Adineta</taxon>
    </lineage>
</organism>
<sequence length="152" mass="17530">MNTKDGLLSFNNFISTSAHCEVAIKCAENVLTDPVMIGIILKMTIDLLISSAFFLVLINYQFYQVELKLTTYEDQPTNFCNNIDEVYRKMTQFPKALLFYGKPFPSNHLDFAQSYNNNAIIYLNTEVLSVWERLLPENHSQFQSIRADIDTI</sequence>
<dbReference type="AlphaFoldDB" id="A0A818RSI9"/>
<evidence type="ECO:0000256" key="1">
    <source>
        <dbReference type="SAM" id="Phobius"/>
    </source>
</evidence>
<feature type="transmembrane region" description="Helical" evidence="1">
    <location>
        <begin position="35"/>
        <end position="58"/>
    </location>
</feature>
<accession>A0A818RSI9</accession>
<protein>
    <submittedName>
        <fullName evidence="2">Uncharacterized protein</fullName>
    </submittedName>
</protein>
<keyword evidence="1" id="KW-0472">Membrane</keyword>